<gene>
    <name evidence="6" type="ORF">LCGC14_2423070</name>
</gene>
<name>A0A0F9BP67_9ZZZZ</name>
<keyword evidence="3" id="KW-0342">GTP-binding</keyword>
<dbReference type="GO" id="GO:0016787">
    <property type="term" value="F:hydrolase activity"/>
    <property type="evidence" value="ECO:0007669"/>
    <property type="project" value="UniProtKB-KW"/>
</dbReference>
<dbReference type="GO" id="GO:0016020">
    <property type="term" value="C:membrane"/>
    <property type="evidence" value="ECO:0007669"/>
    <property type="project" value="UniProtKB-SubCell"/>
</dbReference>
<protein>
    <submittedName>
        <fullName evidence="6">Uncharacterized protein</fullName>
    </submittedName>
</protein>
<dbReference type="EMBL" id="LAZR01036889">
    <property type="protein sequence ID" value="KKL23669.1"/>
    <property type="molecule type" value="Genomic_DNA"/>
</dbReference>
<keyword evidence="2" id="KW-0378">Hydrolase</keyword>
<keyword evidence="5" id="KW-0472">Membrane</keyword>
<keyword evidence="5" id="KW-1133">Transmembrane helix</keyword>
<proteinExistence type="predicted"/>
<dbReference type="GO" id="GO:0005525">
    <property type="term" value="F:GTP binding"/>
    <property type="evidence" value="ECO:0007669"/>
    <property type="project" value="UniProtKB-KW"/>
</dbReference>
<feature type="transmembrane region" description="Helical" evidence="5">
    <location>
        <begin position="7"/>
        <end position="36"/>
    </location>
</feature>
<organism evidence="6">
    <name type="scientific">marine sediment metagenome</name>
    <dbReference type="NCBI Taxonomy" id="412755"/>
    <lineage>
        <taxon>unclassified sequences</taxon>
        <taxon>metagenomes</taxon>
        <taxon>ecological metagenomes</taxon>
    </lineage>
</organism>
<evidence type="ECO:0000256" key="1">
    <source>
        <dbReference type="ARBA" id="ARBA00022741"/>
    </source>
</evidence>
<keyword evidence="5" id="KW-0812">Transmembrane</keyword>
<dbReference type="InterPro" id="IPR027417">
    <property type="entry name" value="P-loop_NTPase"/>
</dbReference>
<reference evidence="6" key="1">
    <citation type="journal article" date="2015" name="Nature">
        <title>Complex archaea that bridge the gap between prokaryotes and eukaryotes.</title>
        <authorList>
            <person name="Spang A."/>
            <person name="Saw J.H."/>
            <person name="Jorgensen S.L."/>
            <person name="Zaremba-Niedzwiedzka K."/>
            <person name="Martijn J."/>
            <person name="Lind A.E."/>
            <person name="van Eijk R."/>
            <person name="Schleper C."/>
            <person name="Guy L."/>
            <person name="Ettema T.J."/>
        </authorList>
    </citation>
    <scope>NUCLEOTIDE SEQUENCE</scope>
</reference>
<accession>A0A0F9BP67</accession>
<dbReference type="InterPro" id="IPR052040">
    <property type="entry name" value="GTPase/Isobutyryl-CoA_mutase"/>
</dbReference>
<dbReference type="Gene3D" id="3.40.50.300">
    <property type="entry name" value="P-loop containing nucleotide triphosphate hydrolases"/>
    <property type="match status" value="1"/>
</dbReference>
<dbReference type="AlphaFoldDB" id="A0A0F9BP67"/>
<dbReference type="PANTHER" id="PTHR43087:SF1">
    <property type="entry name" value="LAO_AO TRANSPORT SYSTEM ATPASE"/>
    <property type="match status" value="1"/>
</dbReference>
<evidence type="ECO:0000313" key="6">
    <source>
        <dbReference type="EMBL" id="KKL23669.1"/>
    </source>
</evidence>
<dbReference type="SUPFAM" id="SSF52540">
    <property type="entry name" value="P-loop containing nucleoside triphosphate hydrolases"/>
    <property type="match status" value="1"/>
</dbReference>
<feature type="transmembrane region" description="Helical" evidence="5">
    <location>
        <begin position="100"/>
        <end position="118"/>
    </location>
</feature>
<keyword evidence="1" id="KW-0547">Nucleotide-binding</keyword>
<evidence type="ECO:0000256" key="3">
    <source>
        <dbReference type="ARBA" id="ARBA00023134"/>
    </source>
</evidence>
<feature type="transmembrane region" description="Helical" evidence="5">
    <location>
        <begin position="75"/>
        <end position="94"/>
    </location>
</feature>
<evidence type="ECO:0000256" key="2">
    <source>
        <dbReference type="ARBA" id="ARBA00022801"/>
    </source>
</evidence>
<dbReference type="PANTHER" id="PTHR43087">
    <property type="entry name" value="LYSINE/ARGININE/ORNITHINE TRANSPORT SYSTEM KINASE"/>
    <property type="match status" value="1"/>
</dbReference>
<sequence>MTLFDIAILVIAAFGAGVLNTIAGGGTFLTFPALVFTGMPPVAANATSAVAVFPGYLAGAFGFRNELGGFDRKRLLRLSLITLSGGAVGSGLLLVSSNEAFSIVVPFLLLAATLAFLLGDRIRMDAIADLPGLFIRSLSSRGARNGLCDNVVDLLALLEGHGFSEILLETVGVGQSEVAVREVVDTLVVIVPPDAGDSVQTMKAGILEMADIVVVTKADQPGAQRMAADLAAVLRARAGRETPVIQTQSSGLGVAALSAAITAHYRWINEHRPATLSREKRRIYHLKALIERQIHEALRSDQQIAQGTLCQSYDRLLASLRVT</sequence>
<evidence type="ECO:0000256" key="4">
    <source>
        <dbReference type="ARBA" id="ARBA00023186"/>
    </source>
</evidence>
<evidence type="ECO:0000256" key="5">
    <source>
        <dbReference type="SAM" id="Phobius"/>
    </source>
</evidence>
<dbReference type="Pfam" id="PF03308">
    <property type="entry name" value="MeaB"/>
    <property type="match status" value="1"/>
</dbReference>
<keyword evidence="4" id="KW-0143">Chaperone</keyword>
<feature type="transmembrane region" description="Helical" evidence="5">
    <location>
        <begin position="42"/>
        <end position="63"/>
    </location>
</feature>
<comment type="caution">
    <text evidence="6">The sequence shown here is derived from an EMBL/GenBank/DDBJ whole genome shotgun (WGS) entry which is preliminary data.</text>
</comment>